<evidence type="ECO:0000313" key="2">
    <source>
        <dbReference type="EMBL" id="KAL2057936.1"/>
    </source>
</evidence>
<comment type="caution">
    <text evidence="2">The sequence shown here is derived from an EMBL/GenBank/DDBJ whole genome shotgun (WGS) entry which is preliminary data.</text>
</comment>
<dbReference type="EMBL" id="JBHFEH010000003">
    <property type="protein sequence ID" value="KAL2057936.1"/>
    <property type="molecule type" value="Genomic_DNA"/>
</dbReference>
<feature type="compositionally biased region" description="Polar residues" evidence="1">
    <location>
        <begin position="92"/>
        <end position="103"/>
    </location>
</feature>
<proteinExistence type="predicted"/>
<dbReference type="Proteomes" id="UP001590951">
    <property type="component" value="Unassembled WGS sequence"/>
</dbReference>
<gene>
    <name evidence="2" type="ORF">ABVK25_001553</name>
</gene>
<accession>A0ABR4BLM6</accession>
<sequence>MPRTPYEEPRTSRPKKKPLAIAYHGNDSVDNPDIHSLKTAKASSGDPTQRKPAPPSKAIAKKSNKDFQPKKGSHAQSRHDGDRQRIPRVFTPSENSCSGQEVP</sequence>
<evidence type="ECO:0000313" key="3">
    <source>
        <dbReference type="Proteomes" id="UP001590951"/>
    </source>
</evidence>
<reference evidence="2 3" key="1">
    <citation type="submission" date="2024-09" db="EMBL/GenBank/DDBJ databases">
        <title>Rethinking Asexuality: The Enigmatic Case of Functional Sexual Genes in Lepraria (Stereocaulaceae).</title>
        <authorList>
            <person name="Doellman M."/>
            <person name="Sun Y."/>
            <person name="Barcenas-Pena A."/>
            <person name="Lumbsch H.T."/>
            <person name="Grewe F."/>
        </authorList>
    </citation>
    <scope>NUCLEOTIDE SEQUENCE [LARGE SCALE GENOMIC DNA]</scope>
    <source>
        <strain evidence="2 3">Grewe 0041</strain>
    </source>
</reference>
<feature type="compositionally biased region" description="Basic and acidic residues" evidence="1">
    <location>
        <begin position="1"/>
        <end position="11"/>
    </location>
</feature>
<name>A0ABR4BLM6_9LECA</name>
<protein>
    <submittedName>
        <fullName evidence="2">Uncharacterized protein</fullName>
    </submittedName>
</protein>
<feature type="region of interest" description="Disordered" evidence="1">
    <location>
        <begin position="1"/>
        <end position="103"/>
    </location>
</feature>
<keyword evidence="3" id="KW-1185">Reference proteome</keyword>
<organism evidence="2 3">
    <name type="scientific">Lepraria finkii</name>
    <dbReference type="NCBI Taxonomy" id="1340010"/>
    <lineage>
        <taxon>Eukaryota</taxon>
        <taxon>Fungi</taxon>
        <taxon>Dikarya</taxon>
        <taxon>Ascomycota</taxon>
        <taxon>Pezizomycotina</taxon>
        <taxon>Lecanoromycetes</taxon>
        <taxon>OSLEUM clade</taxon>
        <taxon>Lecanoromycetidae</taxon>
        <taxon>Lecanorales</taxon>
        <taxon>Lecanorineae</taxon>
        <taxon>Stereocaulaceae</taxon>
        <taxon>Lepraria</taxon>
    </lineage>
</organism>
<evidence type="ECO:0000256" key="1">
    <source>
        <dbReference type="SAM" id="MobiDB-lite"/>
    </source>
</evidence>